<dbReference type="CDD" id="cd02947">
    <property type="entry name" value="TRX_family"/>
    <property type="match status" value="1"/>
</dbReference>
<evidence type="ECO:0000256" key="1">
    <source>
        <dbReference type="ARBA" id="ARBA00008987"/>
    </source>
</evidence>
<dbReference type="PIRSF" id="PIRSF000077">
    <property type="entry name" value="Thioredoxin"/>
    <property type="match status" value="1"/>
</dbReference>
<dbReference type="Proteomes" id="UP000635245">
    <property type="component" value="Unassembled WGS sequence"/>
</dbReference>
<gene>
    <name evidence="11" type="primary">trxA</name>
    <name evidence="11" type="ORF">JHE00_29405</name>
</gene>
<dbReference type="InterPro" id="IPR013766">
    <property type="entry name" value="Thioredoxin_domain"/>
</dbReference>
<keyword evidence="12" id="KW-1185">Reference proteome</keyword>
<dbReference type="SUPFAM" id="SSF52833">
    <property type="entry name" value="Thioredoxin-like"/>
    <property type="match status" value="1"/>
</dbReference>
<keyword evidence="3" id="KW-0249">Electron transport</keyword>
<sequence length="115" mass="12644">MTTANRTGEVLAVTDDTFRAEVLDRPGPVLVDFWAEWCPPCRMVAPVLAEIAAERADMLTIRSINSDENPLTTRDHQVMSLPTLVLFQDGEPIRMLVGARPKARLLAELDDALGG</sequence>
<dbReference type="FunFam" id="3.40.30.10:FF:000001">
    <property type="entry name" value="Thioredoxin"/>
    <property type="match status" value="1"/>
</dbReference>
<keyword evidence="4 9" id="KW-1015">Disulfide bond</keyword>
<dbReference type="InterPro" id="IPR005746">
    <property type="entry name" value="Thioredoxin"/>
</dbReference>
<dbReference type="PANTHER" id="PTHR45663:SF11">
    <property type="entry name" value="GEO12009P1"/>
    <property type="match status" value="1"/>
</dbReference>
<comment type="similarity">
    <text evidence="1 7">Belongs to the thioredoxin family.</text>
</comment>
<evidence type="ECO:0000256" key="8">
    <source>
        <dbReference type="PIRSR" id="PIRSR000077-1"/>
    </source>
</evidence>
<dbReference type="EMBL" id="JAENJH010000010">
    <property type="protein sequence ID" value="MBK1788466.1"/>
    <property type="molecule type" value="Genomic_DNA"/>
</dbReference>
<dbReference type="InterPro" id="IPR036249">
    <property type="entry name" value="Thioredoxin-like_sf"/>
</dbReference>
<feature type="site" description="Contributes to redox potential value" evidence="8">
    <location>
        <position position="40"/>
    </location>
</feature>
<keyword evidence="2" id="KW-0813">Transport</keyword>
<dbReference type="GO" id="GO:0005829">
    <property type="term" value="C:cytosol"/>
    <property type="evidence" value="ECO:0007669"/>
    <property type="project" value="TreeGrafter"/>
</dbReference>
<evidence type="ECO:0000259" key="10">
    <source>
        <dbReference type="PROSITE" id="PS51352"/>
    </source>
</evidence>
<feature type="disulfide bond" description="Redox-active" evidence="9">
    <location>
        <begin position="38"/>
        <end position="41"/>
    </location>
</feature>
<feature type="active site" description="Nucleophile" evidence="8">
    <location>
        <position position="41"/>
    </location>
</feature>
<evidence type="ECO:0000256" key="4">
    <source>
        <dbReference type="ARBA" id="ARBA00023157"/>
    </source>
</evidence>
<feature type="site" description="Contributes to redox potential value" evidence="8">
    <location>
        <position position="39"/>
    </location>
</feature>
<dbReference type="PRINTS" id="PR00421">
    <property type="entry name" value="THIOREDOXIN"/>
</dbReference>
<feature type="domain" description="Thioredoxin" evidence="10">
    <location>
        <begin position="1"/>
        <end position="114"/>
    </location>
</feature>
<evidence type="ECO:0000313" key="11">
    <source>
        <dbReference type="EMBL" id="MBK1788466.1"/>
    </source>
</evidence>
<keyword evidence="5 9" id="KW-0676">Redox-active center</keyword>
<dbReference type="GO" id="GO:0045454">
    <property type="term" value="P:cell redox homeostasis"/>
    <property type="evidence" value="ECO:0007669"/>
    <property type="project" value="TreeGrafter"/>
</dbReference>
<dbReference type="Pfam" id="PF00085">
    <property type="entry name" value="Thioredoxin"/>
    <property type="match status" value="1"/>
</dbReference>
<evidence type="ECO:0000256" key="7">
    <source>
        <dbReference type="PIRNR" id="PIRNR000077"/>
    </source>
</evidence>
<dbReference type="PANTHER" id="PTHR45663">
    <property type="entry name" value="GEO12009P1"/>
    <property type="match status" value="1"/>
</dbReference>
<dbReference type="PROSITE" id="PS00194">
    <property type="entry name" value="THIOREDOXIN_1"/>
    <property type="match status" value="1"/>
</dbReference>
<dbReference type="RefSeq" id="WP_200324400.1">
    <property type="nucleotide sequence ID" value="NZ_JAENJH010000010.1"/>
</dbReference>
<dbReference type="AlphaFoldDB" id="A0A934QXV4"/>
<organism evidence="11 12">
    <name type="scientific">Prauserella cavernicola</name>
    <dbReference type="NCBI Taxonomy" id="2800127"/>
    <lineage>
        <taxon>Bacteria</taxon>
        <taxon>Bacillati</taxon>
        <taxon>Actinomycetota</taxon>
        <taxon>Actinomycetes</taxon>
        <taxon>Pseudonocardiales</taxon>
        <taxon>Pseudonocardiaceae</taxon>
        <taxon>Prauserella</taxon>
    </lineage>
</organism>
<evidence type="ECO:0000256" key="2">
    <source>
        <dbReference type="ARBA" id="ARBA00022448"/>
    </source>
</evidence>
<evidence type="ECO:0000256" key="9">
    <source>
        <dbReference type="PIRSR" id="PIRSR000077-4"/>
    </source>
</evidence>
<feature type="active site" description="Nucleophile" evidence="8">
    <location>
        <position position="38"/>
    </location>
</feature>
<reference evidence="11" key="1">
    <citation type="submission" date="2020-12" db="EMBL/GenBank/DDBJ databases">
        <title>Prauserella sp. ASG 168, a novel actinomycete isolated from cave rock.</title>
        <authorList>
            <person name="Suriyachadkun C."/>
        </authorList>
    </citation>
    <scope>NUCLEOTIDE SEQUENCE</scope>
    <source>
        <strain evidence="11">ASG 168</strain>
    </source>
</reference>
<dbReference type="Gene3D" id="3.40.30.10">
    <property type="entry name" value="Glutaredoxin"/>
    <property type="match status" value="1"/>
</dbReference>
<evidence type="ECO:0000256" key="3">
    <source>
        <dbReference type="ARBA" id="ARBA00022982"/>
    </source>
</evidence>
<evidence type="ECO:0000313" key="12">
    <source>
        <dbReference type="Proteomes" id="UP000635245"/>
    </source>
</evidence>
<comment type="caution">
    <text evidence="11">The sequence shown here is derived from an EMBL/GenBank/DDBJ whole genome shotgun (WGS) entry which is preliminary data.</text>
</comment>
<accession>A0A934QXV4</accession>
<evidence type="ECO:0000256" key="5">
    <source>
        <dbReference type="ARBA" id="ARBA00023284"/>
    </source>
</evidence>
<evidence type="ECO:0000256" key="6">
    <source>
        <dbReference type="NCBIfam" id="TIGR01068"/>
    </source>
</evidence>
<dbReference type="GO" id="GO:0015035">
    <property type="term" value="F:protein-disulfide reductase activity"/>
    <property type="evidence" value="ECO:0007669"/>
    <property type="project" value="UniProtKB-UniRule"/>
</dbReference>
<protein>
    <recommendedName>
        <fullName evidence="6 7">Thioredoxin</fullName>
    </recommendedName>
</protein>
<dbReference type="InterPro" id="IPR017937">
    <property type="entry name" value="Thioredoxin_CS"/>
</dbReference>
<feature type="site" description="Deprotonates C-terminal active site Cys" evidence="8">
    <location>
        <position position="32"/>
    </location>
</feature>
<dbReference type="NCBIfam" id="TIGR01068">
    <property type="entry name" value="thioredoxin"/>
    <property type="match status" value="1"/>
</dbReference>
<proteinExistence type="inferred from homology"/>
<name>A0A934QXV4_9PSEU</name>
<dbReference type="PROSITE" id="PS51352">
    <property type="entry name" value="THIOREDOXIN_2"/>
    <property type="match status" value="1"/>
</dbReference>